<reference evidence="3" key="4">
    <citation type="submission" date="2020-10" db="EMBL/GenBank/DDBJ databases">
        <authorList>
            <person name="Bassil N.M."/>
            <person name="Lloyd J.R."/>
        </authorList>
    </citation>
    <scope>NUCLEOTIDE SEQUENCE</scope>
    <source>
        <strain evidence="3">NB2006</strain>
    </source>
</reference>
<accession>A0A1S2L746</accession>
<sequence length="194" mass="22914">MSQEIEIEYKNIVSQADFNFLCEKFSIKQTAFKMQENHYFDTNEFLLKKHGSALRIREKNGNYTLTLKQPNEIGLLETHQILLEEEAKQAFQAGHLPFGTVANQLDKSFQIDITKCRYLGSLMTKRAEISYLDGILVFDHSFYFNVEDFEIEYEVKDEKKGKQIFENLFLNYKIPIKQTDNKIKRFFLKKLEQG</sequence>
<dbReference type="RefSeq" id="WP_071318516.1">
    <property type="nucleotide sequence ID" value="NZ_CP063356.2"/>
</dbReference>
<dbReference type="Gene3D" id="2.40.320.10">
    <property type="entry name" value="Hypothetical Protein Pfu-838710-001"/>
    <property type="match status" value="1"/>
</dbReference>
<name>A0A1S2L746_9BACI</name>
<evidence type="ECO:0000313" key="3">
    <source>
        <dbReference type="EMBL" id="QOY34184.1"/>
    </source>
</evidence>
<dbReference type="CDD" id="cd07762">
    <property type="entry name" value="CYTH-like_Pase_1"/>
    <property type="match status" value="1"/>
</dbReference>
<dbReference type="PIRSF" id="PIRSF012526">
    <property type="entry name" value="CYTH_UCP012526"/>
    <property type="match status" value="1"/>
</dbReference>
<dbReference type="InterPro" id="IPR033469">
    <property type="entry name" value="CYTH-like_dom_sf"/>
</dbReference>
<organism evidence="2 4">
    <name type="scientific">Anaerobacillus isosaccharinicus</name>
    <dbReference type="NCBI Taxonomy" id="1532552"/>
    <lineage>
        <taxon>Bacteria</taxon>
        <taxon>Bacillati</taxon>
        <taxon>Bacillota</taxon>
        <taxon>Bacilli</taxon>
        <taxon>Bacillales</taxon>
        <taxon>Bacillaceae</taxon>
        <taxon>Anaerobacillus</taxon>
    </lineage>
</organism>
<dbReference type="InterPro" id="IPR023577">
    <property type="entry name" value="CYTH_domain"/>
</dbReference>
<reference evidence="2 4" key="1">
    <citation type="submission" date="2016-10" db="EMBL/GenBank/DDBJ databases">
        <title>Draft genome sequences of four alkaliphilic bacteria belonging to the Anaerobacillus genus.</title>
        <authorList>
            <person name="Bassil N.M."/>
            <person name="Lloyd J.R."/>
        </authorList>
    </citation>
    <scope>NUCLEOTIDE SEQUENCE [LARGE SCALE GENOMIC DNA]</scope>
    <source>
        <strain evidence="2 4">NB2006</strain>
    </source>
</reference>
<dbReference type="KEGG" id="aia:AWH56_015765"/>
<dbReference type="SUPFAM" id="SSF55154">
    <property type="entry name" value="CYTH-like phosphatases"/>
    <property type="match status" value="1"/>
</dbReference>
<dbReference type="OrthoDB" id="384378at2"/>
<dbReference type="PROSITE" id="PS51707">
    <property type="entry name" value="CYTH"/>
    <property type="match status" value="1"/>
</dbReference>
<evidence type="ECO:0000259" key="1">
    <source>
        <dbReference type="PROSITE" id="PS51707"/>
    </source>
</evidence>
<dbReference type="EMBL" id="LQXD01000162">
    <property type="protein sequence ID" value="OIJ08329.1"/>
    <property type="molecule type" value="Genomic_DNA"/>
</dbReference>
<dbReference type="EMBL" id="CP063356">
    <property type="protein sequence ID" value="QOY34184.1"/>
    <property type="molecule type" value="Genomic_DNA"/>
</dbReference>
<feature type="domain" description="CYTH" evidence="1">
    <location>
        <begin position="4"/>
        <end position="193"/>
    </location>
</feature>
<dbReference type="AlphaFoldDB" id="A0A1S2L746"/>
<protein>
    <submittedName>
        <fullName evidence="2">CYTH domain-containing protein</fullName>
    </submittedName>
</protein>
<dbReference type="Proteomes" id="UP000180175">
    <property type="component" value="Chromosome"/>
</dbReference>
<dbReference type="InterPro" id="IPR009195">
    <property type="entry name" value="Uncharacterised_YjbK"/>
</dbReference>
<evidence type="ECO:0000313" key="4">
    <source>
        <dbReference type="Proteomes" id="UP000180175"/>
    </source>
</evidence>
<proteinExistence type="predicted"/>
<dbReference type="Pfam" id="PF01928">
    <property type="entry name" value="CYTH"/>
    <property type="match status" value="1"/>
</dbReference>
<gene>
    <name evidence="3" type="ORF">AWH56_015765</name>
    <name evidence="2" type="ORF">AWH56_18905</name>
</gene>
<dbReference type="SMART" id="SM01118">
    <property type="entry name" value="CYTH"/>
    <property type="match status" value="1"/>
</dbReference>
<evidence type="ECO:0000313" key="2">
    <source>
        <dbReference type="EMBL" id="OIJ08329.1"/>
    </source>
</evidence>
<keyword evidence="4" id="KW-1185">Reference proteome</keyword>
<reference evidence="3 4" key="3">
    <citation type="journal article" date="2019" name="Int. J. Syst. Evol. Microbiol.">
        <title>Anaerobacillus isosaccharinicus sp. nov., an alkaliphilic bacterium which degrades isosaccharinic acid.</title>
        <authorList>
            <person name="Bassil N.M."/>
            <person name="Lloyd J.R."/>
        </authorList>
    </citation>
    <scope>NUCLEOTIDE SEQUENCE [LARGE SCALE GENOMIC DNA]</scope>
    <source>
        <strain evidence="3 4">NB2006</strain>
    </source>
</reference>
<reference evidence="3 4" key="2">
    <citation type="journal article" date="2017" name="Genome Announc.">
        <title>Draft Genome Sequences of Four Alkaliphilic Bacteria Belonging to the Anaerobacillus Genus.</title>
        <authorList>
            <person name="Bassil N.M."/>
            <person name="Lloyd J.R."/>
        </authorList>
    </citation>
    <scope>NUCLEOTIDE SEQUENCE [LARGE SCALE GENOMIC DNA]</scope>
    <source>
        <strain evidence="3 4">NB2006</strain>
    </source>
</reference>